<keyword evidence="5" id="KW-1185">Reference proteome</keyword>
<accession>A0ABV9VVX9</accession>
<dbReference type="InterPro" id="IPR016181">
    <property type="entry name" value="Acyl_CoA_acyltransferase"/>
</dbReference>
<keyword evidence="1" id="KW-0547">Nucleotide-binding</keyword>
<dbReference type="SUPFAM" id="SSF55729">
    <property type="entry name" value="Acyl-CoA N-acyltransferases (Nat)"/>
    <property type="match status" value="1"/>
</dbReference>
<dbReference type="RefSeq" id="WP_380115807.1">
    <property type="nucleotide sequence ID" value="NZ_JBHSIU010000018.1"/>
</dbReference>
<dbReference type="Pfam" id="PF13380">
    <property type="entry name" value="CoA_binding_2"/>
    <property type="match status" value="1"/>
</dbReference>
<gene>
    <name evidence="4" type="ORF">ACFPIJ_16255</name>
</gene>
<dbReference type="InterPro" id="IPR011761">
    <property type="entry name" value="ATP-grasp"/>
</dbReference>
<name>A0ABV9VVX9_9ACTN</name>
<evidence type="ECO:0000256" key="1">
    <source>
        <dbReference type="PROSITE-ProRule" id="PRU00409"/>
    </source>
</evidence>
<dbReference type="PROSITE" id="PS51186">
    <property type="entry name" value="GNAT"/>
    <property type="match status" value="1"/>
</dbReference>
<dbReference type="EC" id="2.3.1.-" evidence="4"/>
<dbReference type="GO" id="GO:0016746">
    <property type="term" value="F:acyltransferase activity"/>
    <property type="evidence" value="ECO:0007669"/>
    <property type="project" value="UniProtKB-KW"/>
</dbReference>
<protein>
    <submittedName>
        <fullName evidence="4">GNAT family N-acetyltransferase</fullName>
        <ecNumber evidence="4">2.3.1.-</ecNumber>
    </submittedName>
</protein>
<dbReference type="EMBL" id="JBHSIU010000018">
    <property type="protein sequence ID" value="MFC4999388.1"/>
    <property type="molecule type" value="Genomic_DNA"/>
</dbReference>
<keyword evidence="4" id="KW-0808">Transferase</keyword>
<keyword evidence="4" id="KW-0012">Acyltransferase</keyword>
<dbReference type="Gene3D" id="3.30.470.20">
    <property type="entry name" value="ATP-grasp fold, B domain"/>
    <property type="match status" value="1"/>
</dbReference>
<dbReference type="Gene3D" id="3.40.50.261">
    <property type="entry name" value="Succinyl-CoA synthetase domains"/>
    <property type="match status" value="2"/>
</dbReference>
<dbReference type="InterPro" id="IPR000182">
    <property type="entry name" value="GNAT_dom"/>
</dbReference>
<dbReference type="SMART" id="SM00881">
    <property type="entry name" value="CoA_binding"/>
    <property type="match status" value="1"/>
</dbReference>
<dbReference type="InterPro" id="IPR013815">
    <property type="entry name" value="ATP_grasp_subdomain_1"/>
</dbReference>
<dbReference type="InterPro" id="IPR032875">
    <property type="entry name" value="Succ_CoA_lig_flav_dom"/>
</dbReference>
<organism evidence="4 5">
    <name type="scientific">Dactylosporangium cerinum</name>
    <dbReference type="NCBI Taxonomy" id="1434730"/>
    <lineage>
        <taxon>Bacteria</taxon>
        <taxon>Bacillati</taxon>
        <taxon>Actinomycetota</taxon>
        <taxon>Actinomycetes</taxon>
        <taxon>Micromonosporales</taxon>
        <taxon>Micromonosporaceae</taxon>
        <taxon>Dactylosporangium</taxon>
    </lineage>
</organism>
<dbReference type="PANTHER" id="PTHR42793:SF1">
    <property type="entry name" value="PEPTIDYL-LYSINE N-ACETYLTRANSFERASE PATZ"/>
    <property type="match status" value="1"/>
</dbReference>
<evidence type="ECO:0000259" key="2">
    <source>
        <dbReference type="PROSITE" id="PS50975"/>
    </source>
</evidence>
<dbReference type="InterPro" id="IPR003781">
    <property type="entry name" value="CoA-bd"/>
</dbReference>
<feature type="domain" description="N-acetyltransferase" evidence="3">
    <location>
        <begin position="1"/>
        <end position="139"/>
    </location>
</feature>
<dbReference type="Gene3D" id="3.40.630.30">
    <property type="match status" value="1"/>
</dbReference>
<dbReference type="Pfam" id="PF13549">
    <property type="entry name" value="ATP-grasp_5"/>
    <property type="match status" value="1"/>
</dbReference>
<evidence type="ECO:0000313" key="5">
    <source>
        <dbReference type="Proteomes" id="UP001595912"/>
    </source>
</evidence>
<dbReference type="Gene3D" id="3.40.50.720">
    <property type="entry name" value="NAD(P)-binding Rossmann-like Domain"/>
    <property type="match status" value="1"/>
</dbReference>
<dbReference type="Pfam" id="PF13607">
    <property type="entry name" value="Succ_CoA_lig"/>
    <property type="match status" value="1"/>
</dbReference>
<proteinExistence type="predicted"/>
<dbReference type="SUPFAM" id="SSF51735">
    <property type="entry name" value="NAD(P)-binding Rossmann-fold domains"/>
    <property type="match status" value="1"/>
</dbReference>
<evidence type="ECO:0000259" key="3">
    <source>
        <dbReference type="PROSITE" id="PS51186"/>
    </source>
</evidence>
<keyword evidence="1" id="KW-0067">ATP-binding</keyword>
<dbReference type="Gene3D" id="3.30.1490.20">
    <property type="entry name" value="ATP-grasp fold, A domain"/>
    <property type="match status" value="1"/>
</dbReference>
<dbReference type="SUPFAM" id="SSF56059">
    <property type="entry name" value="Glutathione synthetase ATP-binding domain-like"/>
    <property type="match status" value="1"/>
</dbReference>
<feature type="domain" description="ATP-grasp" evidence="2">
    <location>
        <begin position="628"/>
        <end position="666"/>
    </location>
</feature>
<dbReference type="InterPro" id="IPR016102">
    <property type="entry name" value="Succinyl-CoA_synth-like"/>
</dbReference>
<evidence type="ECO:0000313" key="4">
    <source>
        <dbReference type="EMBL" id="MFC4999388.1"/>
    </source>
</evidence>
<comment type="caution">
    <text evidence="4">The sequence shown here is derived from an EMBL/GenBank/DDBJ whole genome shotgun (WGS) entry which is preliminary data.</text>
</comment>
<sequence>MPALLALHEGMSAQNRYLRFFSAGAGLDAEVRRLTRPADEQHLALLVLHGDEVLAAGSYERVGADQADFALLVHDEHHGEGLGTLLLEHLAAAARRQGVTELIGDVLAGNGAMLRVSRGVAPGVPRTSSDPGVVRVRIPTLPDEAALAAVDERDRTAAYQSLRPLLAPASVVVIGAGRQPGSAGHEVLAALIASGYDGELFAVNPRARDVCGLPALPSVALVGEAIDLAIVAVPGRAAPDVLRECCAAGVRAAVVLTSDLDDTVRNDLVRMARRHGMRLVGPDSLGVLNTDPKVRLTATFAATLPPAGGLAVASQSGAIGVAILEAAAHDGVGVSSFVSLGDKADVSGNDLLAYWHDDPATQAVALYLESFGNPRRFATVARAIGRRKPVLAVKSGRHAAADGTVDALFRQAGVIRTDTLGELLDTARILVDQPLPVGGRLAVVGNARGLNVLAADTAAAAGLTLTAFGAATTDRLRRLVPDGQDNGNPVDLGTAATAESMAGAVRLAADSGEADLLVVTFVATRTNDGAAALRAVAAAADAVPDLPVAVVAVGVPDTPAALGRRRVPVYRLPEPAVHALGRAVRYAAWQREPLGGRPALSGVDAPAAREIVGRALRGGGWQPAGVARQLLRAYGIPVLEAHRADGTAAAVAVAASLGYPVALKAADPGQRTDRAIQLGLADEAAVRHACHLIGAALGEDDPAVVVQRMAAPGVELFAGITHDPLFGSLVTVGLGGPAELRGDPVLRLLPVTDRDAATMWRSLRGASLLASHRGDAAADTEALEDLLLRLGRLAEDLPEVAELALEPVLAGKSGCMVVDVRLRLSAVGSEPDPYLRDLLQRPSIDANREPNP</sequence>
<dbReference type="Pfam" id="PF00583">
    <property type="entry name" value="Acetyltransf_1"/>
    <property type="match status" value="1"/>
</dbReference>
<dbReference type="Proteomes" id="UP001595912">
    <property type="component" value="Unassembled WGS sequence"/>
</dbReference>
<dbReference type="InterPro" id="IPR036291">
    <property type="entry name" value="NAD(P)-bd_dom_sf"/>
</dbReference>
<reference evidence="5" key="1">
    <citation type="journal article" date="2019" name="Int. J. Syst. Evol. Microbiol.">
        <title>The Global Catalogue of Microorganisms (GCM) 10K type strain sequencing project: providing services to taxonomists for standard genome sequencing and annotation.</title>
        <authorList>
            <consortium name="The Broad Institute Genomics Platform"/>
            <consortium name="The Broad Institute Genome Sequencing Center for Infectious Disease"/>
            <person name="Wu L."/>
            <person name="Ma J."/>
        </authorList>
    </citation>
    <scope>NUCLEOTIDE SEQUENCE [LARGE SCALE GENOMIC DNA]</scope>
    <source>
        <strain evidence="5">CGMCC 4.7152</strain>
    </source>
</reference>
<dbReference type="SUPFAM" id="SSF52210">
    <property type="entry name" value="Succinyl-CoA synthetase domains"/>
    <property type="match status" value="2"/>
</dbReference>
<dbReference type="PROSITE" id="PS50975">
    <property type="entry name" value="ATP_GRASP"/>
    <property type="match status" value="1"/>
</dbReference>
<dbReference type="PANTHER" id="PTHR42793">
    <property type="entry name" value="COA BINDING DOMAIN CONTAINING PROTEIN"/>
    <property type="match status" value="1"/>
</dbReference>